<evidence type="ECO:0000313" key="3">
    <source>
        <dbReference type="Proteomes" id="UP001310594"/>
    </source>
</evidence>
<feature type="compositionally biased region" description="Low complexity" evidence="1">
    <location>
        <begin position="84"/>
        <end position="95"/>
    </location>
</feature>
<feature type="compositionally biased region" description="Polar residues" evidence="1">
    <location>
        <begin position="18"/>
        <end position="27"/>
    </location>
</feature>
<dbReference type="Proteomes" id="UP001310594">
    <property type="component" value="Unassembled WGS sequence"/>
</dbReference>
<organism evidence="2 3">
    <name type="scientific">Elasticomyces elasticus</name>
    <dbReference type="NCBI Taxonomy" id="574655"/>
    <lineage>
        <taxon>Eukaryota</taxon>
        <taxon>Fungi</taxon>
        <taxon>Dikarya</taxon>
        <taxon>Ascomycota</taxon>
        <taxon>Pezizomycotina</taxon>
        <taxon>Dothideomycetes</taxon>
        <taxon>Dothideomycetidae</taxon>
        <taxon>Mycosphaerellales</taxon>
        <taxon>Teratosphaeriaceae</taxon>
        <taxon>Elasticomyces</taxon>
    </lineage>
</organism>
<feature type="compositionally biased region" description="Polar residues" evidence="1">
    <location>
        <begin position="522"/>
        <end position="536"/>
    </location>
</feature>
<evidence type="ECO:0000313" key="2">
    <source>
        <dbReference type="EMBL" id="KAK5694771.1"/>
    </source>
</evidence>
<accession>A0AAN7W5L1</accession>
<reference evidence="2" key="1">
    <citation type="submission" date="2023-08" db="EMBL/GenBank/DDBJ databases">
        <title>Black Yeasts Isolated from many extreme environments.</title>
        <authorList>
            <person name="Coleine C."/>
            <person name="Stajich J.E."/>
            <person name="Selbmann L."/>
        </authorList>
    </citation>
    <scope>NUCLEOTIDE SEQUENCE</scope>
    <source>
        <strain evidence="2">CCFEE 5810</strain>
    </source>
</reference>
<feature type="compositionally biased region" description="Polar residues" evidence="1">
    <location>
        <begin position="96"/>
        <end position="106"/>
    </location>
</feature>
<comment type="caution">
    <text evidence="2">The sequence shown here is derived from an EMBL/GenBank/DDBJ whole genome shotgun (WGS) entry which is preliminary data.</text>
</comment>
<feature type="compositionally biased region" description="Polar residues" evidence="1">
    <location>
        <begin position="39"/>
        <end position="76"/>
    </location>
</feature>
<feature type="region of interest" description="Disordered" evidence="1">
    <location>
        <begin position="1"/>
        <end position="109"/>
    </location>
</feature>
<feature type="region of interest" description="Disordered" evidence="1">
    <location>
        <begin position="253"/>
        <end position="274"/>
    </location>
</feature>
<dbReference type="AlphaFoldDB" id="A0AAN7W5L1"/>
<feature type="compositionally biased region" description="Acidic residues" evidence="1">
    <location>
        <begin position="512"/>
        <end position="521"/>
    </location>
</feature>
<gene>
    <name evidence="2" type="ORF">LTR97_009361</name>
</gene>
<feature type="region of interest" description="Disordered" evidence="1">
    <location>
        <begin position="291"/>
        <end position="336"/>
    </location>
</feature>
<dbReference type="EMBL" id="JAVRQU010000015">
    <property type="protein sequence ID" value="KAK5694771.1"/>
    <property type="molecule type" value="Genomic_DNA"/>
</dbReference>
<feature type="region of interest" description="Disordered" evidence="1">
    <location>
        <begin position="511"/>
        <end position="541"/>
    </location>
</feature>
<feature type="compositionally biased region" description="Polar residues" evidence="1">
    <location>
        <begin position="256"/>
        <end position="269"/>
    </location>
</feature>
<evidence type="ECO:0000256" key="1">
    <source>
        <dbReference type="SAM" id="MobiDB-lite"/>
    </source>
</evidence>
<sequence length="575" mass="62442">MASFDLGDALWSAPRGTSAANYSTNPARSAWPRPAVATPLSQRPSTFNFDPYQTKQPQTHFQQPAQDPSYGNQFGPNYQVRLASTSSHSNMTNTSQLQQDMPSHASSGKCDDFPNAGYAAHAQYSPERFDFGSQPWQASQMPGVWNASQMSTAQNTGTTPWSNSHAWPNSIYSHGNTPSLHPTASGAHQGPVVSTPTGMQNDRPILQASMTNYGCDGEQVEAVSGAGPDDFRLDFDFDFDFGQAGEWVQHGGAEQSGATGISNESNSSAEAPDVPAFSYQSNQQALYSHPYGGAEAEDDASEFSYGEEDPVEETEPSANDDSAVEEESGSKASEPAYTHFASETAAADYSEGKVATVYYKLPIANDDLHSVTDQQARDFCQSIFDALLLPAAAAPAGLNVETYSIQQAKALEKCKILMQAVDGYKLASSRCAVLYYAATNLRLDRTSRFTTRMVKVIQTVSQNKLAAFDVLKDKSHDDFVRGPESYIRRKYTNAKGNANKRVVYPAGKEKLDGEDEDEEESQTLAANSSQGGASSTRGRKVKSYVSRPPWAEVYDQAWGLFSSIPTTLPQIIYTL</sequence>
<protein>
    <submittedName>
        <fullName evidence="2">Uncharacterized protein</fullName>
    </submittedName>
</protein>
<name>A0AAN7W5L1_9PEZI</name>
<feature type="compositionally biased region" description="Acidic residues" evidence="1">
    <location>
        <begin position="295"/>
        <end position="315"/>
    </location>
</feature>
<proteinExistence type="predicted"/>